<dbReference type="Proteomes" id="UP000291124">
    <property type="component" value="Chromosome"/>
</dbReference>
<dbReference type="OrthoDB" id="1356486at2"/>
<evidence type="ECO:0000313" key="2">
    <source>
        <dbReference type="Proteomes" id="UP000291124"/>
    </source>
</evidence>
<name>A0A4P6Y5C7_9FLAO</name>
<evidence type="ECO:0000313" key="1">
    <source>
        <dbReference type="EMBL" id="QBN17301.1"/>
    </source>
</evidence>
<organism evidence="1 2">
    <name type="scientific">Flavobacterium nackdongense</name>
    <dbReference type="NCBI Taxonomy" id="2547394"/>
    <lineage>
        <taxon>Bacteria</taxon>
        <taxon>Pseudomonadati</taxon>
        <taxon>Bacteroidota</taxon>
        <taxon>Flavobacteriia</taxon>
        <taxon>Flavobacteriales</taxon>
        <taxon>Flavobacteriaceae</taxon>
        <taxon>Flavobacterium</taxon>
    </lineage>
</organism>
<gene>
    <name evidence="1" type="ORF">E1750_00265</name>
</gene>
<reference evidence="2" key="1">
    <citation type="submission" date="2019-03" db="EMBL/GenBank/DDBJ databases">
        <title>Flavobacterium sp.</title>
        <authorList>
            <person name="Kim H."/>
        </authorList>
    </citation>
    <scope>NUCLEOTIDE SEQUENCE [LARGE SCALE GENOMIC DNA]</scope>
    <source>
        <strain evidence="2">GS13</strain>
    </source>
</reference>
<dbReference type="RefSeq" id="WP_133274833.1">
    <property type="nucleotide sequence ID" value="NZ_CP037933.1"/>
</dbReference>
<protein>
    <submittedName>
        <fullName evidence="1">Uncharacterized protein</fullName>
    </submittedName>
</protein>
<dbReference type="KEGG" id="fnk:E1750_00265"/>
<accession>A0A4P6Y5C7</accession>
<dbReference type="AlphaFoldDB" id="A0A4P6Y5C7"/>
<proteinExistence type="predicted"/>
<dbReference type="EMBL" id="CP037933">
    <property type="protein sequence ID" value="QBN17301.1"/>
    <property type="molecule type" value="Genomic_DNA"/>
</dbReference>
<sequence>MKKNAPNQFVSFKNNLNSVQQKGSLALKRVIFLLLFSLSIVHISAQSRNTVTPNVLDVNSYIASLKVNSSSNLKTKSNISTAQYVENLVFGIQPAVYYQSGIIKNYGENPVKLFTDVSSIKSMINDNFSRENIEIVVIKIDNTFDVNSKIDLLNFANLSKLKYIYILSTVNTTDAVVANMFLNYANQYGIFYKIQFSE</sequence>
<keyword evidence="2" id="KW-1185">Reference proteome</keyword>